<dbReference type="Proteomes" id="UP000735302">
    <property type="component" value="Unassembled WGS sequence"/>
</dbReference>
<proteinExistence type="predicted"/>
<comment type="caution">
    <text evidence="1">The sequence shown here is derived from an EMBL/GenBank/DDBJ whole genome shotgun (WGS) entry which is preliminary data.</text>
</comment>
<sequence length="112" mass="12298">MDSVSSHAPEMKAIGCERAGELKTSMENQWSCFKYERYSHITCNCTYPRPSVKKAGADSGASAVPVLEVTDNLKSEMKAGMLRLASKKTVPLVAIEPHSGIQKGRRIFVCLH</sequence>
<evidence type="ECO:0000313" key="2">
    <source>
        <dbReference type="Proteomes" id="UP000735302"/>
    </source>
</evidence>
<gene>
    <name evidence="1" type="ORF">PoB_005547500</name>
</gene>
<protein>
    <submittedName>
        <fullName evidence="1">Uncharacterized protein</fullName>
    </submittedName>
</protein>
<accession>A0AAV4CBD9</accession>
<organism evidence="1 2">
    <name type="scientific">Plakobranchus ocellatus</name>
    <dbReference type="NCBI Taxonomy" id="259542"/>
    <lineage>
        <taxon>Eukaryota</taxon>
        <taxon>Metazoa</taxon>
        <taxon>Spiralia</taxon>
        <taxon>Lophotrochozoa</taxon>
        <taxon>Mollusca</taxon>
        <taxon>Gastropoda</taxon>
        <taxon>Heterobranchia</taxon>
        <taxon>Euthyneura</taxon>
        <taxon>Panpulmonata</taxon>
        <taxon>Sacoglossa</taxon>
        <taxon>Placobranchoidea</taxon>
        <taxon>Plakobranchidae</taxon>
        <taxon>Plakobranchus</taxon>
    </lineage>
</organism>
<dbReference type="EMBL" id="BLXT01006100">
    <property type="protein sequence ID" value="GFO28970.1"/>
    <property type="molecule type" value="Genomic_DNA"/>
</dbReference>
<name>A0AAV4CBD9_9GAST</name>
<reference evidence="1 2" key="1">
    <citation type="journal article" date="2021" name="Elife">
        <title>Chloroplast acquisition without the gene transfer in kleptoplastic sea slugs, Plakobranchus ocellatus.</title>
        <authorList>
            <person name="Maeda T."/>
            <person name="Takahashi S."/>
            <person name="Yoshida T."/>
            <person name="Shimamura S."/>
            <person name="Takaki Y."/>
            <person name="Nagai Y."/>
            <person name="Toyoda A."/>
            <person name="Suzuki Y."/>
            <person name="Arimoto A."/>
            <person name="Ishii H."/>
            <person name="Satoh N."/>
            <person name="Nishiyama T."/>
            <person name="Hasebe M."/>
            <person name="Maruyama T."/>
            <person name="Minagawa J."/>
            <person name="Obokata J."/>
            <person name="Shigenobu S."/>
        </authorList>
    </citation>
    <scope>NUCLEOTIDE SEQUENCE [LARGE SCALE GENOMIC DNA]</scope>
</reference>
<dbReference type="AlphaFoldDB" id="A0AAV4CBD9"/>
<evidence type="ECO:0000313" key="1">
    <source>
        <dbReference type="EMBL" id="GFO28970.1"/>
    </source>
</evidence>
<keyword evidence="2" id="KW-1185">Reference proteome</keyword>